<organism evidence="2 3">
    <name type="scientific">Azospirillum baldaniorum</name>
    <dbReference type="NCBI Taxonomy" id="1064539"/>
    <lineage>
        <taxon>Bacteria</taxon>
        <taxon>Pseudomonadati</taxon>
        <taxon>Pseudomonadota</taxon>
        <taxon>Alphaproteobacteria</taxon>
        <taxon>Rhodospirillales</taxon>
        <taxon>Azospirillaceae</taxon>
        <taxon>Azospirillum</taxon>
    </lineage>
</organism>
<evidence type="ECO:0000313" key="2">
    <source>
        <dbReference type="EMBL" id="CCC98507.1"/>
    </source>
</evidence>
<protein>
    <submittedName>
        <fullName evidence="2">Uncharacterized protein</fullName>
    </submittedName>
</protein>
<name>A0A9P1JRN7_9PROT</name>
<dbReference type="KEGG" id="abs:AZOBR_140237"/>
<proteinExistence type="predicted"/>
<sequence length="84" mass="9335">MVVMKEKLRARIRMAPARGEHPAGTAARRASYQISPRTARRTQRTGALRRAQNRKRGTPGADPAKGSPSAMHAENKCFSISRHR</sequence>
<dbReference type="AlphaFoldDB" id="A0A9P1JRN7"/>
<reference evidence="2 3" key="1">
    <citation type="journal article" date="2011" name="PLoS Genet.">
        <title>Azospirillum genomes reveal transition of bacteria from aquatic to terrestrial environments.</title>
        <authorList>
            <person name="Wisniewski-Dye F."/>
            <person name="Borziak K."/>
            <person name="Khalsa-Moyers G."/>
            <person name="Alexandre G."/>
            <person name="Sukharnikov L.O."/>
            <person name="Wuichet K."/>
            <person name="Hurst G.B."/>
            <person name="McDonald W.H."/>
            <person name="Robertson J.S."/>
            <person name="Barbe V."/>
            <person name="Calteau A."/>
            <person name="Rouy Z."/>
            <person name="Mangenot S."/>
            <person name="Prigent-Combaret C."/>
            <person name="Normand P."/>
            <person name="Boyer M."/>
            <person name="Siguier P."/>
            <person name="Dessaux Y."/>
            <person name="Elmerich C."/>
            <person name="Condemine G."/>
            <person name="Krishnen G."/>
            <person name="Kennedy I."/>
            <person name="Paterson A.H."/>
            <person name="Gonzalez V."/>
            <person name="Mavingui P."/>
            <person name="Zhulin I.B."/>
        </authorList>
    </citation>
    <scope>NUCLEOTIDE SEQUENCE [LARGE SCALE GENOMIC DNA]</scope>
    <source>
        <strain evidence="2 3">Sp245</strain>
    </source>
</reference>
<evidence type="ECO:0000313" key="3">
    <source>
        <dbReference type="Proteomes" id="UP000007319"/>
    </source>
</evidence>
<dbReference type="Proteomes" id="UP000007319">
    <property type="component" value="Chromosome"/>
</dbReference>
<dbReference type="EMBL" id="HE577327">
    <property type="protein sequence ID" value="CCC98507.1"/>
    <property type="molecule type" value="Genomic_DNA"/>
</dbReference>
<feature type="region of interest" description="Disordered" evidence="1">
    <location>
        <begin position="13"/>
        <end position="84"/>
    </location>
</feature>
<accession>A0A9P1JRN7</accession>
<keyword evidence="3" id="KW-1185">Reference proteome</keyword>
<gene>
    <name evidence="2" type="ORF">AZOBR_140237</name>
</gene>
<evidence type="ECO:0000256" key="1">
    <source>
        <dbReference type="SAM" id="MobiDB-lite"/>
    </source>
</evidence>